<dbReference type="CDD" id="cd03137">
    <property type="entry name" value="GATase1_AraC_1"/>
    <property type="match status" value="1"/>
</dbReference>
<evidence type="ECO:0000256" key="2">
    <source>
        <dbReference type="ARBA" id="ARBA00023163"/>
    </source>
</evidence>
<reference evidence="4 5" key="1">
    <citation type="submission" date="2022-12" db="EMBL/GenBank/DDBJ databases">
        <title>Polyphasic characterization of Geotalea uranireducens NIT-SL11 newly isolated from a complex of sewage sludge and microbially reduced graphene oxide.</title>
        <authorList>
            <person name="Xie L."/>
            <person name="Yoshida N."/>
            <person name="Meng L."/>
        </authorList>
    </citation>
    <scope>NUCLEOTIDE SEQUENCE [LARGE SCALE GENOMIC DNA]</scope>
    <source>
        <strain evidence="4 5">NIT-SL11</strain>
    </source>
</reference>
<evidence type="ECO:0000256" key="1">
    <source>
        <dbReference type="ARBA" id="ARBA00023015"/>
    </source>
</evidence>
<dbReference type="Pfam" id="PF01965">
    <property type="entry name" value="DJ-1_PfpI"/>
    <property type="match status" value="1"/>
</dbReference>
<name>A0ABN6VWB2_9BACT</name>
<dbReference type="EMBL" id="AP027151">
    <property type="protein sequence ID" value="BDV44634.1"/>
    <property type="molecule type" value="Genomic_DNA"/>
</dbReference>
<dbReference type="Proteomes" id="UP001317705">
    <property type="component" value="Chromosome"/>
</dbReference>
<keyword evidence="5" id="KW-1185">Reference proteome</keyword>
<dbReference type="Gene3D" id="1.10.10.60">
    <property type="entry name" value="Homeodomain-like"/>
    <property type="match status" value="2"/>
</dbReference>
<sequence>MNSLCQAASAGTTGLRTVAVVAYDGIEILDAAGPVEVFEMVNRTLRERGEPPAYALTLLAGAAGPVTTAAGVRLVADAAWEDAPADLDTLVVVGSPDGPLADALADRRLIAWLRQVAGQVRRLVSVCTGAFLLAEAGLLAGRRVTTHWLDVERLGRAYPALAVEPDAIYVRDGTVATSAGVTTCLDLTLALVEEDFGREMALAVARRLVLFLKRPGGQAQYSTQLRAQASVAGPLAPLLAWLGEQFRRPLTVEELAARAAMSPRNFARVFARETGMPPARYLEQLRFEQAVRLLEDSDYPLARIAAESGFASAEQLRRAFRRLGVTPRAYRERF</sequence>
<protein>
    <submittedName>
        <fullName evidence="4">Transcriptional regulator</fullName>
    </submittedName>
</protein>
<dbReference type="InterPro" id="IPR002818">
    <property type="entry name" value="DJ-1/PfpI"/>
</dbReference>
<gene>
    <name evidence="4" type="ORF">GURASL_35570</name>
</gene>
<feature type="domain" description="HTH araC/xylS-type" evidence="3">
    <location>
        <begin position="236"/>
        <end position="333"/>
    </location>
</feature>
<evidence type="ECO:0000313" key="4">
    <source>
        <dbReference type="EMBL" id="BDV44634.1"/>
    </source>
</evidence>
<dbReference type="SUPFAM" id="SSF52317">
    <property type="entry name" value="Class I glutamine amidotransferase-like"/>
    <property type="match status" value="1"/>
</dbReference>
<dbReference type="Pfam" id="PF12833">
    <property type="entry name" value="HTH_18"/>
    <property type="match status" value="1"/>
</dbReference>
<dbReference type="PANTHER" id="PTHR43130:SF3">
    <property type="entry name" value="HTH-TYPE TRANSCRIPTIONAL REGULATOR RV1931C"/>
    <property type="match status" value="1"/>
</dbReference>
<accession>A0ABN6VWB2</accession>
<proteinExistence type="predicted"/>
<dbReference type="PANTHER" id="PTHR43130">
    <property type="entry name" value="ARAC-FAMILY TRANSCRIPTIONAL REGULATOR"/>
    <property type="match status" value="1"/>
</dbReference>
<evidence type="ECO:0000259" key="3">
    <source>
        <dbReference type="PROSITE" id="PS01124"/>
    </source>
</evidence>
<dbReference type="InterPro" id="IPR052158">
    <property type="entry name" value="INH-QAR"/>
</dbReference>
<dbReference type="PROSITE" id="PS01124">
    <property type="entry name" value="HTH_ARAC_FAMILY_2"/>
    <property type="match status" value="1"/>
</dbReference>
<dbReference type="RefSeq" id="WP_282000728.1">
    <property type="nucleotide sequence ID" value="NZ_AP027151.1"/>
</dbReference>
<dbReference type="SMART" id="SM00342">
    <property type="entry name" value="HTH_ARAC"/>
    <property type="match status" value="1"/>
</dbReference>
<dbReference type="Gene3D" id="3.40.50.880">
    <property type="match status" value="1"/>
</dbReference>
<dbReference type="InterPro" id="IPR029062">
    <property type="entry name" value="Class_I_gatase-like"/>
</dbReference>
<keyword evidence="1" id="KW-0805">Transcription regulation</keyword>
<dbReference type="SUPFAM" id="SSF46689">
    <property type="entry name" value="Homeodomain-like"/>
    <property type="match status" value="2"/>
</dbReference>
<keyword evidence="2" id="KW-0804">Transcription</keyword>
<dbReference type="InterPro" id="IPR018060">
    <property type="entry name" value="HTH_AraC"/>
</dbReference>
<dbReference type="InterPro" id="IPR009057">
    <property type="entry name" value="Homeodomain-like_sf"/>
</dbReference>
<organism evidence="4 5">
    <name type="scientific">Geotalea uraniireducens</name>
    <dbReference type="NCBI Taxonomy" id="351604"/>
    <lineage>
        <taxon>Bacteria</taxon>
        <taxon>Pseudomonadati</taxon>
        <taxon>Thermodesulfobacteriota</taxon>
        <taxon>Desulfuromonadia</taxon>
        <taxon>Geobacterales</taxon>
        <taxon>Geobacteraceae</taxon>
        <taxon>Geotalea</taxon>
    </lineage>
</organism>
<evidence type="ECO:0000313" key="5">
    <source>
        <dbReference type="Proteomes" id="UP001317705"/>
    </source>
</evidence>